<dbReference type="GO" id="GO:0016787">
    <property type="term" value="F:hydrolase activity"/>
    <property type="evidence" value="ECO:0007669"/>
    <property type="project" value="UniProtKB-KW"/>
</dbReference>
<dbReference type="InterPro" id="IPR013094">
    <property type="entry name" value="AB_hydrolase_3"/>
</dbReference>
<evidence type="ECO:0000259" key="2">
    <source>
        <dbReference type="Pfam" id="PF07859"/>
    </source>
</evidence>
<reference evidence="3 4" key="1">
    <citation type="journal article" date="2014" name="Genome Announc.">
        <title>Draft Genome Sequence of the Haloacid-Degrading Burkholderia caribensis Strain MBA4.</title>
        <authorList>
            <person name="Pan Y."/>
            <person name="Kong K.F."/>
            <person name="Tsang J.S."/>
        </authorList>
    </citation>
    <scope>NUCLEOTIDE SEQUENCE [LARGE SCALE GENOMIC DNA]</scope>
    <source>
        <strain evidence="3 4">MBA4</strain>
    </source>
</reference>
<dbReference type="InterPro" id="IPR050300">
    <property type="entry name" value="GDXG_lipolytic_enzyme"/>
</dbReference>
<dbReference type="GeneID" id="69971250"/>
<sequence>MFWIITIYLIVVFGQNGSHRNIPEGAGLQAMSINVEQAIEIQNVDLEGHAQAIRLRTYRPPGRRVVLPVIFFFHGGGFVKGTPEQSDPMCSQIARQVHALVVSVGYSLAPAFPFPTALHDGFLAAQWVVTHARALHADAKRMAVAGHDAGGNLATGLAAMVRDRASFRFRAQALVAPLLDPSMTHFPDLDDEITLDMCAEECASGYRAYLPLASLRLHPYAAPIESLRLAGLPAAFIASAENDLMHVEAERYAAGLIAAGVPTTVTRYRGVAHYELASRQEVVADVAAFFSKELGAAPKRS</sequence>
<evidence type="ECO:0000313" key="4">
    <source>
        <dbReference type="Proteomes" id="UP000019146"/>
    </source>
</evidence>
<evidence type="ECO:0000313" key="3">
    <source>
        <dbReference type="EMBL" id="ALL67415.1"/>
    </source>
</evidence>
<dbReference type="SUPFAM" id="SSF53474">
    <property type="entry name" value="alpha/beta-Hydrolases"/>
    <property type="match status" value="1"/>
</dbReference>
<evidence type="ECO:0000256" key="1">
    <source>
        <dbReference type="ARBA" id="ARBA00022801"/>
    </source>
</evidence>
<dbReference type="AlphaFoldDB" id="A0A0P0RGL2"/>
<dbReference type="Pfam" id="PF07859">
    <property type="entry name" value="Abhydrolase_3"/>
    <property type="match status" value="1"/>
</dbReference>
<dbReference type="RefSeq" id="WP_233451519.1">
    <property type="nucleotide sequence ID" value="NZ_CP012747.1"/>
</dbReference>
<dbReference type="Proteomes" id="UP000019146">
    <property type="component" value="Chromosome 2"/>
</dbReference>
<dbReference type="PANTHER" id="PTHR48081:SF8">
    <property type="entry name" value="ALPHA_BETA HYDROLASE FOLD-3 DOMAIN-CONTAINING PROTEIN-RELATED"/>
    <property type="match status" value="1"/>
</dbReference>
<keyword evidence="1" id="KW-0378">Hydrolase</keyword>
<accession>A0A0P0RGL2</accession>
<name>A0A0P0RGL2_9BURK</name>
<protein>
    <submittedName>
        <fullName evidence="3">Esterase/lipase</fullName>
    </submittedName>
</protein>
<dbReference type="Gene3D" id="3.40.50.1820">
    <property type="entry name" value="alpha/beta hydrolase"/>
    <property type="match status" value="1"/>
</dbReference>
<dbReference type="KEGG" id="bcai:K788_0005419"/>
<dbReference type="EMBL" id="CP012747">
    <property type="protein sequence ID" value="ALL67415.1"/>
    <property type="molecule type" value="Genomic_DNA"/>
</dbReference>
<organism evidence="3 4">
    <name type="scientific">Paraburkholderia caribensis MBA4</name>
    <dbReference type="NCBI Taxonomy" id="1323664"/>
    <lineage>
        <taxon>Bacteria</taxon>
        <taxon>Pseudomonadati</taxon>
        <taxon>Pseudomonadota</taxon>
        <taxon>Betaproteobacteria</taxon>
        <taxon>Burkholderiales</taxon>
        <taxon>Burkholderiaceae</taxon>
        <taxon>Paraburkholderia</taxon>
    </lineage>
</organism>
<gene>
    <name evidence="3" type="ORF">K788_0005419</name>
</gene>
<dbReference type="PANTHER" id="PTHR48081">
    <property type="entry name" value="AB HYDROLASE SUPERFAMILY PROTEIN C4A8.06C"/>
    <property type="match status" value="1"/>
</dbReference>
<feature type="domain" description="Alpha/beta hydrolase fold-3" evidence="2">
    <location>
        <begin position="70"/>
        <end position="273"/>
    </location>
</feature>
<dbReference type="InterPro" id="IPR029058">
    <property type="entry name" value="AB_hydrolase_fold"/>
</dbReference>
<proteinExistence type="predicted"/>